<dbReference type="Proteomes" id="UP000054498">
    <property type="component" value="Unassembled WGS sequence"/>
</dbReference>
<evidence type="ECO:0000256" key="1">
    <source>
        <dbReference type="SAM" id="MobiDB-lite"/>
    </source>
</evidence>
<feature type="compositionally biased region" description="Gly residues" evidence="1">
    <location>
        <begin position="126"/>
        <end position="135"/>
    </location>
</feature>
<dbReference type="GeneID" id="25728494"/>
<feature type="region of interest" description="Disordered" evidence="1">
    <location>
        <begin position="349"/>
        <end position="394"/>
    </location>
</feature>
<dbReference type="RefSeq" id="XP_013895731.1">
    <property type="nucleotide sequence ID" value="XM_014040277.1"/>
</dbReference>
<feature type="compositionally biased region" description="Polar residues" evidence="1">
    <location>
        <begin position="308"/>
        <end position="317"/>
    </location>
</feature>
<dbReference type="KEGG" id="mng:MNEG_11250"/>
<evidence type="ECO:0000313" key="2">
    <source>
        <dbReference type="EMBL" id="KIY96711.1"/>
    </source>
</evidence>
<sequence>MASASRRSRRVARRQAGVISQGLNREPDFRVMLLCNAGVGQRRRYPSFEGDRGAEGVGSPSKPGMRHAASLSQIPPQLDGGWPGSASRSPRPHEVYTAAVAELAEADALRTPPPKLKSAADCGSGAAPGGGGGSAPGSRPGSPLRRARSNLAPGSLSPILCHSAPVSPKTSILVNGGAAKHMLFKEHTCSSLRPSDDASASAGGATACADRVPHSRRAFSMPGSQQLQLLAMHQAAEQQVQQLAQQQQQQAQHGGGCGGGGGGGQVSSLAARVPAFSCPPLDVSGQPEGSGASPGVGALGLFDVPTPDSLSPNSGCTVASIESPHQPTASRFAPEGRAGSLSAAAAATAAAASHSLRPRPPGSTGSGGGGSSSSTPHSCGALSGAGGAPLPHPLQLTRKLSTKSSAICMPLLPESSSSAVAALPGCGSPVPTVPGDGTPGGSFRRRRSYNRVPALAGLHMAHLVPGSDCSSPNSPTAAVALGGGPSGGPPLRGGALQLQLQHQGGGGAFGSSGLSSCSTAFTVGSAGSVGTSCAAEDGSALGPGPGQLQQALAGCGLVGGGVPYGSLPANRPSSARSRAVLTLVEAVRSKDEATLGSKLEYLAGPSGAVAGINDRHPLTGRTALAEATQLNSLPMARRLLACGASPRVAHATAGPPLLQAAACGRRP</sequence>
<dbReference type="STRING" id="145388.A0A0D2M679"/>
<protein>
    <submittedName>
        <fullName evidence="2">Uncharacterized protein</fullName>
    </submittedName>
</protein>
<gene>
    <name evidence="2" type="ORF">MNEG_11250</name>
</gene>
<organism evidence="2 3">
    <name type="scientific">Monoraphidium neglectum</name>
    <dbReference type="NCBI Taxonomy" id="145388"/>
    <lineage>
        <taxon>Eukaryota</taxon>
        <taxon>Viridiplantae</taxon>
        <taxon>Chlorophyta</taxon>
        <taxon>core chlorophytes</taxon>
        <taxon>Chlorophyceae</taxon>
        <taxon>CS clade</taxon>
        <taxon>Sphaeropleales</taxon>
        <taxon>Selenastraceae</taxon>
        <taxon>Monoraphidium</taxon>
    </lineage>
</organism>
<reference evidence="2 3" key="1">
    <citation type="journal article" date="2013" name="BMC Genomics">
        <title>Reconstruction of the lipid metabolism for the microalga Monoraphidium neglectum from its genome sequence reveals characteristics suitable for biofuel production.</title>
        <authorList>
            <person name="Bogen C."/>
            <person name="Al-Dilaimi A."/>
            <person name="Albersmeier A."/>
            <person name="Wichmann J."/>
            <person name="Grundmann M."/>
            <person name="Rupp O."/>
            <person name="Lauersen K.J."/>
            <person name="Blifernez-Klassen O."/>
            <person name="Kalinowski J."/>
            <person name="Goesmann A."/>
            <person name="Mussgnug J.H."/>
            <person name="Kruse O."/>
        </authorList>
    </citation>
    <scope>NUCLEOTIDE SEQUENCE [LARGE SCALE GENOMIC DNA]</scope>
    <source>
        <strain evidence="2 3">SAG 48.87</strain>
    </source>
</reference>
<feature type="region of interest" description="Disordered" evidence="1">
    <location>
        <begin position="280"/>
        <end position="337"/>
    </location>
</feature>
<keyword evidence="3" id="KW-1185">Reference proteome</keyword>
<feature type="region of interest" description="Disordered" evidence="1">
    <location>
        <begin position="112"/>
        <end position="151"/>
    </location>
</feature>
<dbReference type="EMBL" id="KK102877">
    <property type="protein sequence ID" value="KIY96711.1"/>
    <property type="molecule type" value="Genomic_DNA"/>
</dbReference>
<dbReference type="AlphaFoldDB" id="A0A0D2M679"/>
<feature type="region of interest" description="Disordered" evidence="1">
    <location>
        <begin position="43"/>
        <end position="93"/>
    </location>
</feature>
<evidence type="ECO:0000313" key="3">
    <source>
        <dbReference type="Proteomes" id="UP000054498"/>
    </source>
</evidence>
<name>A0A0D2M679_9CHLO</name>
<proteinExistence type="predicted"/>
<accession>A0A0D2M679</accession>